<dbReference type="InterPro" id="IPR037213">
    <property type="entry name" value="Run_dom_sf"/>
</dbReference>
<protein>
    <recommendedName>
        <fullName evidence="3">RUN and TBC1 domain-containing protein 3</fullName>
    </recommendedName>
</protein>
<evidence type="ECO:0000313" key="9">
    <source>
        <dbReference type="WBParaSite" id="Pan_g16991.t1"/>
    </source>
</evidence>
<dbReference type="GO" id="GO:0031267">
    <property type="term" value="F:small GTPase binding"/>
    <property type="evidence" value="ECO:0007669"/>
    <property type="project" value="TreeGrafter"/>
</dbReference>
<dbReference type="PROSITE" id="PS50826">
    <property type="entry name" value="RUN"/>
    <property type="match status" value="1"/>
</dbReference>
<dbReference type="PROSITE" id="PS50086">
    <property type="entry name" value="TBC_RABGAP"/>
    <property type="match status" value="1"/>
</dbReference>
<keyword evidence="8" id="KW-1185">Reference proteome</keyword>
<dbReference type="InterPro" id="IPR001452">
    <property type="entry name" value="SH3_domain"/>
</dbReference>
<evidence type="ECO:0000256" key="4">
    <source>
        <dbReference type="PROSITE-ProRule" id="PRU00192"/>
    </source>
</evidence>
<dbReference type="AlphaFoldDB" id="A0A7E4V5X8"/>
<dbReference type="Gene3D" id="1.10.8.270">
    <property type="entry name" value="putative rabgap domain of human tbc1 domain family member 14 like domains"/>
    <property type="match status" value="1"/>
</dbReference>
<comment type="similarity">
    <text evidence="1">Belongs to the small G protein signaling modulator family.</text>
</comment>
<accession>A0A7E4V5X8</accession>
<evidence type="ECO:0000259" key="7">
    <source>
        <dbReference type="PROSITE" id="PS50826"/>
    </source>
</evidence>
<dbReference type="SUPFAM" id="SSF47923">
    <property type="entry name" value="Ypt/Rab-GAP domain of gyp1p"/>
    <property type="match status" value="2"/>
</dbReference>
<reference evidence="8" key="1">
    <citation type="journal article" date="2013" name="Genetics">
        <title>The draft genome and transcriptome of Panagrellus redivivus are shaped by the harsh demands of a free-living lifestyle.</title>
        <authorList>
            <person name="Srinivasan J."/>
            <person name="Dillman A.R."/>
            <person name="Macchietto M.G."/>
            <person name="Heikkinen L."/>
            <person name="Lakso M."/>
            <person name="Fracchia K.M."/>
            <person name="Antoshechkin I."/>
            <person name="Mortazavi A."/>
            <person name="Wong G."/>
            <person name="Sternberg P.W."/>
        </authorList>
    </citation>
    <scope>NUCLEOTIDE SEQUENCE [LARGE SCALE GENOMIC DNA]</scope>
    <source>
        <strain evidence="8">MT8872</strain>
    </source>
</reference>
<dbReference type="PANTHER" id="PTHR47219:SF13">
    <property type="entry name" value="RUN AND TBC1 DOMAIN-CONTAINING PROTEIN 3"/>
    <property type="match status" value="1"/>
</dbReference>
<dbReference type="InterPro" id="IPR000195">
    <property type="entry name" value="Rab-GAP-TBC_dom"/>
</dbReference>
<dbReference type="InterPro" id="IPR036028">
    <property type="entry name" value="SH3-like_dom_sf"/>
</dbReference>
<feature type="domain" description="RUN" evidence="7">
    <location>
        <begin position="605"/>
        <end position="773"/>
    </location>
</feature>
<dbReference type="PROSITE" id="PS50002">
    <property type="entry name" value="SH3"/>
    <property type="match status" value="1"/>
</dbReference>
<organism evidence="8 9">
    <name type="scientific">Panagrellus redivivus</name>
    <name type="common">Microworm</name>
    <dbReference type="NCBI Taxonomy" id="6233"/>
    <lineage>
        <taxon>Eukaryota</taxon>
        <taxon>Metazoa</taxon>
        <taxon>Ecdysozoa</taxon>
        <taxon>Nematoda</taxon>
        <taxon>Chromadorea</taxon>
        <taxon>Rhabditida</taxon>
        <taxon>Tylenchina</taxon>
        <taxon>Panagrolaimomorpha</taxon>
        <taxon>Panagrolaimoidea</taxon>
        <taxon>Panagrolaimidae</taxon>
        <taxon>Panagrellus</taxon>
    </lineage>
</organism>
<dbReference type="SUPFAM" id="SSF50044">
    <property type="entry name" value="SH3-domain"/>
    <property type="match status" value="1"/>
</dbReference>
<dbReference type="InterPro" id="IPR035969">
    <property type="entry name" value="Rab-GAP_TBC_sf"/>
</dbReference>
<evidence type="ECO:0000259" key="6">
    <source>
        <dbReference type="PROSITE" id="PS50086"/>
    </source>
</evidence>
<dbReference type="Gene3D" id="1.20.58.900">
    <property type="match status" value="1"/>
</dbReference>
<keyword evidence="2 4" id="KW-0728">SH3 domain</keyword>
<dbReference type="Gene3D" id="2.30.30.40">
    <property type="entry name" value="SH3 Domains"/>
    <property type="match status" value="1"/>
</dbReference>
<dbReference type="SUPFAM" id="SSF140741">
    <property type="entry name" value="RUN domain-like"/>
    <property type="match status" value="1"/>
</dbReference>
<evidence type="ECO:0000259" key="5">
    <source>
        <dbReference type="PROSITE" id="PS50002"/>
    </source>
</evidence>
<feature type="domain" description="SH3" evidence="5">
    <location>
        <begin position="530"/>
        <end position="589"/>
    </location>
</feature>
<dbReference type="SMART" id="SM00593">
    <property type="entry name" value="RUN"/>
    <property type="match status" value="1"/>
</dbReference>
<dbReference type="Pfam" id="PF02759">
    <property type="entry name" value="RUN"/>
    <property type="match status" value="1"/>
</dbReference>
<dbReference type="PANTHER" id="PTHR47219">
    <property type="entry name" value="RAB GTPASE-ACTIVATING PROTEIN 1-LIKE"/>
    <property type="match status" value="1"/>
</dbReference>
<dbReference type="SMART" id="SM00164">
    <property type="entry name" value="TBC"/>
    <property type="match status" value="1"/>
</dbReference>
<dbReference type="Pfam" id="PF00566">
    <property type="entry name" value="RabGAP-TBC"/>
    <property type="match status" value="2"/>
</dbReference>
<dbReference type="Gene3D" id="1.10.472.80">
    <property type="entry name" value="Ypt/Rab-GAP domain of gyp1p, domain 3"/>
    <property type="match status" value="1"/>
</dbReference>
<evidence type="ECO:0000313" key="8">
    <source>
        <dbReference type="Proteomes" id="UP000492821"/>
    </source>
</evidence>
<dbReference type="Proteomes" id="UP000492821">
    <property type="component" value="Unassembled WGS sequence"/>
</dbReference>
<name>A0A7E4V5X8_PANRE</name>
<dbReference type="Pfam" id="PF00018">
    <property type="entry name" value="SH3_1"/>
    <property type="match status" value="1"/>
</dbReference>
<evidence type="ECO:0000256" key="2">
    <source>
        <dbReference type="ARBA" id="ARBA00022443"/>
    </source>
</evidence>
<evidence type="ECO:0000256" key="3">
    <source>
        <dbReference type="ARBA" id="ARBA00030864"/>
    </source>
</evidence>
<proteinExistence type="inferred from homology"/>
<reference evidence="9" key="2">
    <citation type="submission" date="2020-10" db="UniProtKB">
        <authorList>
            <consortium name="WormBaseParasite"/>
        </authorList>
    </citation>
    <scope>IDENTIFICATION</scope>
</reference>
<dbReference type="SMART" id="SM00326">
    <property type="entry name" value="SH3"/>
    <property type="match status" value="1"/>
</dbReference>
<dbReference type="GO" id="GO:0005096">
    <property type="term" value="F:GTPase activator activity"/>
    <property type="evidence" value="ECO:0007669"/>
    <property type="project" value="TreeGrafter"/>
</dbReference>
<dbReference type="InterPro" id="IPR004012">
    <property type="entry name" value="Run_dom"/>
</dbReference>
<dbReference type="InterPro" id="IPR050302">
    <property type="entry name" value="Rab_GAP_TBC_domain"/>
</dbReference>
<evidence type="ECO:0000256" key="1">
    <source>
        <dbReference type="ARBA" id="ARBA00006296"/>
    </source>
</evidence>
<dbReference type="WBParaSite" id="Pan_g16991.t1">
    <property type="protein sequence ID" value="Pan_g16991.t1"/>
    <property type="gene ID" value="Pan_g16991"/>
</dbReference>
<sequence>MAKYKKGNDAKYADSVAEEEECDVLQGEDNEDDLAVSTSIFNLNGKPFSAVYPKVLPRYYVEDKSLFDEFGFRLNETSNVDAEPELETSQHRMKWIAHIQFAHDQVQSELLWKHVQVEKLVGDKFDKLLRTNGIPHSLRPLLWFRFSGAAKKRQASGCSYAKIYARCNRDCATNIDGQIDKDLLRTLPTNLCFQKDDAPAVAGLRRVLKTVAFMYPDLGYCQVSMAKSFKIIKKTDKLQGMGIVAANLMLVCGEENAFWIMCALIEDILPPSFYSHSLLGLQADERVIKHLMCIHTPELVDLIKKNDIDISAVIINWLLTVFASVFPIKTLLRLWDFLFVDGSVVVFRIIIAMLKMREPDLILVSKIADECPAELFNAIVQLPSTITDANGLIDNSLTLDMTITTEVVTSLRKKYQGMLMADSGMIFEAPSNGGNLPKQKVVKRRLSKSKSILNSIFHQSLENGDDDSDPKTKNIRQTEMIVDLRNAIHQVCRHFSLCPEEHDKPITLQADYSLESHDKDRETFHRARREGKKRARALLDFQRQEEDELGFSKNDLINILSEKDEHCWIGEVNGQRGWFPAKFVEIIDERGKNYCVFGDEVVNQQIGEIVRGQFFQSFLRILHHGLRDTNMIVASLVSHPWPYIEALASALVENKSQSVNSKLTLCDTFKLDQDGKILSPEELLYRAVSMINSSHNGVGAQLDIKLRSLIIVALNEQCLHLWFEILCSGTQYNVLREKYYHSYAFLRSPAWQQIKCELRLLSQFSFNLSIDLEILEKAGTSSGGVVSRLQMLSTGQSKNGFRKSQSIDASLSGASTTNKQPLKEGVRDMLIKHHLFSWDL</sequence>
<feature type="domain" description="Rab-GAP TBC" evidence="6">
    <location>
        <begin position="133"/>
        <end position="342"/>
    </location>
</feature>